<dbReference type="EMBL" id="JBHEZZ010000018">
    <property type="protein sequence ID" value="MFC1404988.1"/>
    <property type="molecule type" value="Genomic_DNA"/>
</dbReference>
<keyword evidence="3" id="KW-1185">Reference proteome</keyword>
<accession>A0ABV6UU44</accession>
<dbReference type="SUPFAM" id="SSF47413">
    <property type="entry name" value="lambda repressor-like DNA-binding domains"/>
    <property type="match status" value="1"/>
</dbReference>
<proteinExistence type="predicted"/>
<gene>
    <name evidence="2" type="ORF">ACEZDJ_27265</name>
</gene>
<evidence type="ECO:0000313" key="3">
    <source>
        <dbReference type="Proteomes" id="UP001592528"/>
    </source>
</evidence>
<comment type="caution">
    <text evidence="2">The sequence shown here is derived from an EMBL/GenBank/DDBJ whole genome shotgun (WGS) entry which is preliminary data.</text>
</comment>
<protein>
    <submittedName>
        <fullName evidence="2">Helix-turn-helix domain-containing protein</fullName>
    </submittedName>
</protein>
<dbReference type="CDD" id="cd00093">
    <property type="entry name" value="HTH_XRE"/>
    <property type="match status" value="1"/>
</dbReference>
<evidence type="ECO:0000313" key="2">
    <source>
        <dbReference type="EMBL" id="MFC1404988.1"/>
    </source>
</evidence>
<evidence type="ECO:0000259" key="1">
    <source>
        <dbReference type="PROSITE" id="PS50943"/>
    </source>
</evidence>
<dbReference type="SMART" id="SM00530">
    <property type="entry name" value="HTH_XRE"/>
    <property type="match status" value="1"/>
</dbReference>
<name>A0ABV6UU44_9ACTN</name>
<dbReference type="Gene3D" id="1.10.260.40">
    <property type="entry name" value="lambda repressor-like DNA-binding domains"/>
    <property type="match status" value="1"/>
</dbReference>
<dbReference type="InterPro" id="IPR010982">
    <property type="entry name" value="Lambda_DNA-bd_dom_sf"/>
</dbReference>
<sequence length="132" mass="13812">MDEKEFNAGIGARVRAARLQAKMTQEQLARRAGLTRGSVTNIESGAQAPPPYRLALLAEAVSVQPADLLPSLAQASPTSGLPAEWANAVRSVMSAADEQSSSPLDDLPDRWVDAVASVMTAAEENGTSHGKS</sequence>
<dbReference type="Proteomes" id="UP001592528">
    <property type="component" value="Unassembled WGS sequence"/>
</dbReference>
<dbReference type="PROSITE" id="PS50943">
    <property type="entry name" value="HTH_CROC1"/>
    <property type="match status" value="1"/>
</dbReference>
<dbReference type="Pfam" id="PF01381">
    <property type="entry name" value="HTH_3"/>
    <property type="match status" value="1"/>
</dbReference>
<feature type="domain" description="HTH cro/C1-type" evidence="1">
    <location>
        <begin position="14"/>
        <end position="68"/>
    </location>
</feature>
<reference evidence="2 3" key="1">
    <citation type="submission" date="2024-09" db="EMBL/GenBank/DDBJ databases">
        <authorList>
            <person name="Lee S.D."/>
        </authorList>
    </citation>
    <scope>NUCLEOTIDE SEQUENCE [LARGE SCALE GENOMIC DNA]</scope>
    <source>
        <strain evidence="2 3">N1-5</strain>
    </source>
</reference>
<organism evidence="2 3">
    <name type="scientific">Streptacidiphilus cavernicola</name>
    <dbReference type="NCBI Taxonomy" id="3342716"/>
    <lineage>
        <taxon>Bacteria</taxon>
        <taxon>Bacillati</taxon>
        <taxon>Actinomycetota</taxon>
        <taxon>Actinomycetes</taxon>
        <taxon>Kitasatosporales</taxon>
        <taxon>Streptomycetaceae</taxon>
        <taxon>Streptacidiphilus</taxon>
    </lineage>
</organism>
<dbReference type="RefSeq" id="WP_198037552.1">
    <property type="nucleotide sequence ID" value="NZ_JBHEZZ010000018.1"/>
</dbReference>
<dbReference type="InterPro" id="IPR001387">
    <property type="entry name" value="Cro/C1-type_HTH"/>
</dbReference>